<name>A0AA41SLI3_PAPNU</name>
<dbReference type="Proteomes" id="UP001177140">
    <property type="component" value="Unassembled WGS sequence"/>
</dbReference>
<protein>
    <recommendedName>
        <fullName evidence="2">HTH three-helical bundle domain-containing protein</fullName>
    </recommendedName>
</protein>
<gene>
    <name evidence="3" type="ORF">MKW94_028821</name>
</gene>
<organism evidence="3 4">
    <name type="scientific">Papaver nudicaule</name>
    <name type="common">Iceland poppy</name>
    <dbReference type="NCBI Taxonomy" id="74823"/>
    <lineage>
        <taxon>Eukaryota</taxon>
        <taxon>Viridiplantae</taxon>
        <taxon>Streptophyta</taxon>
        <taxon>Embryophyta</taxon>
        <taxon>Tracheophyta</taxon>
        <taxon>Spermatophyta</taxon>
        <taxon>Magnoliopsida</taxon>
        <taxon>Ranunculales</taxon>
        <taxon>Papaveraceae</taxon>
        <taxon>Papaveroideae</taxon>
        <taxon>Papaver</taxon>
    </lineage>
</organism>
<feature type="compositionally biased region" description="Low complexity" evidence="1">
    <location>
        <begin position="24"/>
        <end position="39"/>
    </location>
</feature>
<feature type="region of interest" description="Disordered" evidence="1">
    <location>
        <begin position="23"/>
        <end position="45"/>
    </location>
</feature>
<evidence type="ECO:0000259" key="2">
    <source>
        <dbReference type="Pfam" id="PF25370"/>
    </source>
</evidence>
<comment type="caution">
    <text evidence="3">The sequence shown here is derived from an EMBL/GenBank/DDBJ whole genome shotgun (WGS) entry which is preliminary data.</text>
</comment>
<feature type="domain" description="HTH three-helical bundle" evidence="2">
    <location>
        <begin position="95"/>
        <end position="136"/>
    </location>
</feature>
<dbReference type="AlphaFoldDB" id="A0AA41SLI3"/>
<sequence length="158" mass="17770">MYKICDIQNKNYKAAAVFKETSRSESATSTVSSEPSVVSRQSHALDSCHTARRRMRMMRRRRRRISMMTTPPVNVIARRRTTPSPRPSPKLVIPSAYIIRRAEAILKLLSVRAAISEVEIRHVLGDNPTTSKALRMLLKGKAVKRSGAGGSKDPYVYM</sequence>
<keyword evidence="4" id="KW-1185">Reference proteome</keyword>
<accession>A0AA41SLI3</accession>
<reference evidence="3" key="1">
    <citation type="submission" date="2022-03" db="EMBL/GenBank/DDBJ databases">
        <title>A functionally conserved STORR gene fusion in Papaver species that diverged 16.8 million years ago.</title>
        <authorList>
            <person name="Catania T."/>
        </authorList>
    </citation>
    <scope>NUCLEOTIDE SEQUENCE</scope>
    <source>
        <strain evidence="3">S-191538</strain>
    </source>
</reference>
<feature type="non-terminal residue" evidence="3">
    <location>
        <position position="1"/>
    </location>
</feature>
<evidence type="ECO:0000256" key="1">
    <source>
        <dbReference type="SAM" id="MobiDB-lite"/>
    </source>
</evidence>
<dbReference type="PANTHER" id="PTHR34799">
    <property type="entry name" value="OS07G0656300 PROTEIN"/>
    <property type="match status" value="1"/>
</dbReference>
<dbReference type="PANTHER" id="PTHR34799:SF2">
    <property type="entry name" value="OS07G0656300 PROTEIN"/>
    <property type="match status" value="1"/>
</dbReference>
<dbReference type="Pfam" id="PF25370">
    <property type="entry name" value="HTH_74"/>
    <property type="match status" value="1"/>
</dbReference>
<proteinExistence type="predicted"/>
<evidence type="ECO:0000313" key="4">
    <source>
        <dbReference type="Proteomes" id="UP001177140"/>
    </source>
</evidence>
<dbReference type="EMBL" id="JAJJMA010190802">
    <property type="protein sequence ID" value="MCL7038461.1"/>
    <property type="molecule type" value="Genomic_DNA"/>
</dbReference>
<dbReference type="InterPro" id="IPR057523">
    <property type="entry name" value="HTH_74"/>
</dbReference>
<evidence type="ECO:0000313" key="3">
    <source>
        <dbReference type="EMBL" id="MCL7038461.1"/>
    </source>
</evidence>